<evidence type="ECO:0000313" key="2">
    <source>
        <dbReference type="EMBL" id="AKN37597.1"/>
    </source>
</evidence>
<name>A0A0H3ZT18_9VIBR</name>
<dbReference type="PANTHER" id="PTHR13696">
    <property type="entry name" value="P-LOOP CONTAINING NUCLEOSIDE TRIPHOSPHATE HYDROLASE"/>
    <property type="match status" value="1"/>
</dbReference>
<dbReference type="CDD" id="cd02042">
    <property type="entry name" value="ParAB_family"/>
    <property type="match status" value="1"/>
</dbReference>
<dbReference type="InterPro" id="IPR002586">
    <property type="entry name" value="CobQ/CobB/MinD/ParA_Nub-bd_dom"/>
</dbReference>
<feature type="domain" description="CobQ/CobB/MinD/ParA nucleotide binding" evidence="1">
    <location>
        <begin position="9"/>
        <end position="192"/>
    </location>
</feature>
<protein>
    <submittedName>
        <fullName evidence="2">Chromosome (Plasmid) partitioning protein ParA</fullName>
    </submittedName>
</protein>
<accession>A0A0H3ZT18</accession>
<dbReference type="PIRSF" id="PIRSF009320">
    <property type="entry name" value="Nuc_binding_HP_1000"/>
    <property type="match status" value="1"/>
</dbReference>
<dbReference type="EMBL" id="KP795540">
    <property type="protein sequence ID" value="AKN37597.1"/>
    <property type="molecule type" value="Genomic_DNA"/>
</dbReference>
<dbReference type="SUPFAM" id="SSF52540">
    <property type="entry name" value="P-loop containing nucleoside triphosphate hydrolases"/>
    <property type="match status" value="1"/>
</dbReference>
<dbReference type="AlphaFoldDB" id="A0A0H3ZT18"/>
<dbReference type="InterPro" id="IPR027417">
    <property type="entry name" value="P-loop_NTPase"/>
</dbReference>
<dbReference type="Pfam" id="PF01656">
    <property type="entry name" value="CbiA"/>
    <property type="match status" value="1"/>
</dbReference>
<reference evidence="2" key="1">
    <citation type="journal article" date="2015" name="MBio">
        <title>Eco-Evolutionary Dynamics of Episomes among Ecologically Cohesive Bacterial Populations.</title>
        <authorList>
            <person name="Xue H."/>
            <person name="Cordero O.X."/>
            <person name="Camas F.M."/>
            <person name="Trimble W."/>
            <person name="Meyer F."/>
            <person name="Guglielmini J."/>
            <person name="Rocha E.P."/>
            <person name="Polz M.F."/>
        </authorList>
    </citation>
    <scope>NUCLEOTIDE SEQUENCE</scope>
    <source>
        <strain evidence="2">FF_291</strain>
    </source>
</reference>
<evidence type="ECO:0000259" key="1">
    <source>
        <dbReference type="Pfam" id="PF01656"/>
    </source>
</evidence>
<sequence length="229" mass="25137">MTVKACKIIAVVNGKGGVGKSTSSINIALDLKKKGYNVALFDGEKNGTTISLRERGDIDVYPAYDRLISQTLQAHKNSYDFLVVDTAGVNASTSSNGENLQEIINSKIIATADLVIVPLVPSPVDIRKTITFLDGLEPFIDASRGHLKTLIVLNRFRSNEKLSAEVKAYLEENYTNHPYHRFDNTLIRQSTTVEQADGLYQSVNEYAPGSLVASDFKRLTNTIISLLEA</sequence>
<organism evidence="2">
    <name type="scientific">Vibrio sp. FF_291</name>
    <dbReference type="NCBI Taxonomy" id="1652832"/>
    <lineage>
        <taxon>Bacteria</taxon>
        <taxon>Pseudomonadati</taxon>
        <taxon>Pseudomonadota</taxon>
        <taxon>Gammaproteobacteria</taxon>
        <taxon>Vibrionales</taxon>
        <taxon>Vibrionaceae</taxon>
        <taxon>Vibrio</taxon>
    </lineage>
</organism>
<dbReference type="PANTHER" id="PTHR13696:SF96">
    <property type="entry name" value="COBQ_COBB_MIND_PARA NUCLEOTIDE BINDING DOMAIN-CONTAINING PROTEIN"/>
    <property type="match status" value="1"/>
</dbReference>
<dbReference type="Gene3D" id="3.40.50.300">
    <property type="entry name" value="P-loop containing nucleotide triphosphate hydrolases"/>
    <property type="match status" value="1"/>
</dbReference>
<dbReference type="InterPro" id="IPR050678">
    <property type="entry name" value="DNA_Partitioning_ATPase"/>
</dbReference>
<proteinExistence type="predicted"/>